<dbReference type="Proteomes" id="UP000694397">
    <property type="component" value="Chromosome 4"/>
</dbReference>
<evidence type="ECO:0000313" key="2">
    <source>
        <dbReference type="Ensembl" id="ENSSFOP00015017460.2"/>
    </source>
</evidence>
<keyword evidence="3" id="KW-1185">Reference proteome</keyword>
<name>A0A8C9RLM1_SCLFO</name>
<feature type="compositionally biased region" description="Gly residues" evidence="1">
    <location>
        <begin position="8"/>
        <end position="19"/>
    </location>
</feature>
<protein>
    <submittedName>
        <fullName evidence="2">Uncharacterized protein</fullName>
    </submittedName>
</protein>
<evidence type="ECO:0000313" key="3">
    <source>
        <dbReference type="Proteomes" id="UP000694397"/>
    </source>
</evidence>
<proteinExistence type="predicted"/>
<organism evidence="2 3">
    <name type="scientific">Scleropages formosus</name>
    <name type="common">Asian bonytongue</name>
    <name type="synonym">Osteoglossum formosum</name>
    <dbReference type="NCBI Taxonomy" id="113540"/>
    <lineage>
        <taxon>Eukaryota</taxon>
        <taxon>Metazoa</taxon>
        <taxon>Chordata</taxon>
        <taxon>Craniata</taxon>
        <taxon>Vertebrata</taxon>
        <taxon>Euteleostomi</taxon>
        <taxon>Actinopterygii</taxon>
        <taxon>Neopterygii</taxon>
        <taxon>Teleostei</taxon>
        <taxon>Osteoglossocephala</taxon>
        <taxon>Osteoglossomorpha</taxon>
        <taxon>Osteoglossiformes</taxon>
        <taxon>Osteoglossidae</taxon>
        <taxon>Scleropages</taxon>
    </lineage>
</organism>
<reference evidence="2 3" key="1">
    <citation type="submission" date="2019-04" db="EMBL/GenBank/DDBJ databases">
        <authorList>
            <consortium name="Wellcome Sanger Institute Data Sharing"/>
        </authorList>
    </citation>
    <scope>NUCLEOTIDE SEQUENCE [LARGE SCALE GENOMIC DNA]</scope>
</reference>
<dbReference type="Ensembl" id="ENSSFOT00015017657.2">
    <property type="protein sequence ID" value="ENSSFOP00015017460.2"/>
    <property type="gene ID" value="ENSSFOG00015011233.2"/>
</dbReference>
<evidence type="ECO:0000256" key="1">
    <source>
        <dbReference type="SAM" id="MobiDB-lite"/>
    </source>
</evidence>
<reference evidence="2" key="2">
    <citation type="submission" date="2025-08" db="UniProtKB">
        <authorList>
            <consortium name="Ensembl"/>
        </authorList>
    </citation>
    <scope>IDENTIFICATION</scope>
</reference>
<reference evidence="2" key="3">
    <citation type="submission" date="2025-09" db="UniProtKB">
        <authorList>
            <consortium name="Ensembl"/>
        </authorList>
    </citation>
    <scope>IDENTIFICATION</scope>
</reference>
<sequence length="119" mass="12747">TELIFSASGGGQGVPGSTGGANRHEAAEDLGGLTMFRLSTPRERSSALLLWEPAHRCLRPRAPWMSCSCLQMSCGVLHNQQGATGVAAQREKTSSWASAIGSTGKLVWKRLSSRLHRDN</sequence>
<accession>A0A8C9RLM1</accession>
<feature type="region of interest" description="Disordered" evidence="1">
    <location>
        <begin position="1"/>
        <end position="24"/>
    </location>
</feature>
<dbReference type="AlphaFoldDB" id="A0A8C9RLM1"/>